<evidence type="ECO:0000256" key="1">
    <source>
        <dbReference type="SAM" id="SignalP"/>
    </source>
</evidence>
<evidence type="ECO:0000313" key="2">
    <source>
        <dbReference type="EMBL" id="GIE49689.1"/>
    </source>
</evidence>
<sequence>MRLSIAAPVAAAVLLSVLPAAPALAEADTAAPEVHSITFAESSVTVSGLETHFVEVRVRLTDETGVQQQDYVPSDQAAGPSVEVDGGLNRYVVLRRVEGTDQDGIWAGSMPVTSAWSGTIEPVGINAIDKTFRNTLDLDPRTVVDTPSLQVQSSHRPMIEMTFAPEPADRTKPVTQRIRAWDNTTGDPWPSLPLQVGSDNSCVEDAGTLSARTGADGIYQRTLNANEAQWLQCAWVTGTARPGVPWPPTMLAVDSAHVRYSRYAVSATPAATSVPAGTNVNVDGNVTPLAVGKTVRLQRLYPDNIWRQVSTGQVRASGRYTVVATPGGQATYSYRVYAPGDAAAVGGTSKVFTIRGT</sequence>
<protein>
    <submittedName>
        <fullName evidence="2">Uncharacterized protein</fullName>
    </submittedName>
</protein>
<evidence type="ECO:0000313" key="3">
    <source>
        <dbReference type="Proteomes" id="UP000647172"/>
    </source>
</evidence>
<dbReference type="AlphaFoldDB" id="A0A919JMV4"/>
<feature type="signal peptide" evidence="1">
    <location>
        <begin position="1"/>
        <end position="25"/>
    </location>
</feature>
<feature type="chain" id="PRO_5039016868" evidence="1">
    <location>
        <begin position="26"/>
        <end position="357"/>
    </location>
</feature>
<dbReference type="EMBL" id="BOMQ01000036">
    <property type="protein sequence ID" value="GIE49689.1"/>
    <property type="molecule type" value="Genomic_DNA"/>
</dbReference>
<dbReference type="Proteomes" id="UP000647172">
    <property type="component" value="Unassembled WGS sequence"/>
</dbReference>
<reference evidence="2" key="1">
    <citation type="submission" date="2021-01" db="EMBL/GenBank/DDBJ databases">
        <title>Whole genome shotgun sequence of Actinoplanes nipponensis NBRC 14063.</title>
        <authorList>
            <person name="Komaki H."/>
            <person name="Tamura T."/>
        </authorList>
    </citation>
    <scope>NUCLEOTIDE SEQUENCE</scope>
    <source>
        <strain evidence="2">NBRC 14063</strain>
    </source>
</reference>
<comment type="caution">
    <text evidence="2">The sequence shown here is derived from an EMBL/GenBank/DDBJ whole genome shotgun (WGS) entry which is preliminary data.</text>
</comment>
<keyword evidence="1" id="KW-0732">Signal</keyword>
<organism evidence="2 3">
    <name type="scientific">Actinoplanes nipponensis</name>
    <dbReference type="NCBI Taxonomy" id="135950"/>
    <lineage>
        <taxon>Bacteria</taxon>
        <taxon>Bacillati</taxon>
        <taxon>Actinomycetota</taxon>
        <taxon>Actinomycetes</taxon>
        <taxon>Micromonosporales</taxon>
        <taxon>Micromonosporaceae</taxon>
        <taxon>Actinoplanes</taxon>
    </lineage>
</organism>
<keyword evidence="3" id="KW-1185">Reference proteome</keyword>
<proteinExistence type="predicted"/>
<dbReference type="RefSeq" id="WP_203769129.1">
    <property type="nucleotide sequence ID" value="NZ_BAAAYJ010000104.1"/>
</dbReference>
<accession>A0A919JMV4</accession>
<name>A0A919JMV4_9ACTN</name>
<gene>
    <name evidence="2" type="ORF">Ani05nite_32230</name>
</gene>